<evidence type="ECO:0000313" key="2">
    <source>
        <dbReference type="Proteomes" id="UP001280121"/>
    </source>
</evidence>
<keyword evidence="2" id="KW-1185">Reference proteome</keyword>
<gene>
    <name evidence="1" type="ORF">Ddye_005614</name>
</gene>
<name>A0AAE0CPV9_9ROSI</name>
<accession>A0AAE0CPV9</accession>
<dbReference type="EMBL" id="JANJYI010000002">
    <property type="protein sequence ID" value="KAK2659081.1"/>
    <property type="molecule type" value="Genomic_DNA"/>
</dbReference>
<dbReference type="Proteomes" id="UP001280121">
    <property type="component" value="Unassembled WGS sequence"/>
</dbReference>
<organism evidence="1 2">
    <name type="scientific">Dipteronia dyeriana</name>
    <dbReference type="NCBI Taxonomy" id="168575"/>
    <lineage>
        <taxon>Eukaryota</taxon>
        <taxon>Viridiplantae</taxon>
        <taxon>Streptophyta</taxon>
        <taxon>Embryophyta</taxon>
        <taxon>Tracheophyta</taxon>
        <taxon>Spermatophyta</taxon>
        <taxon>Magnoliopsida</taxon>
        <taxon>eudicotyledons</taxon>
        <taxon>Gunneridae</taxon>
        <taxon>Pentapetalae</taxon>
        <taxon>rosids</taxon>
        <taxon>malvids</taxon>
        <taxon>Sapindales</taxon>
        <taxon>Sapindaceae</taxon>
        <taxon>Hippocastanoideae</taxon>
        <taxon>Acereae</taxon>
        <taxon>Dipteronia</taxon>
    </lineage>
</organism>
<evidence type="ECO:0000313" key="1">
    <source>
        <dbReference type="EMBL" id="KAK2659081.1"/>
    </source>
</evidence>
<protein>
    <submittedName>
        <fullName evidence="1">Uncharacterized protein</fullName>
    </submittedName>
</protein>
<dbReference type="AlphaFoldDB" id="A0AAE0CPV9"/>
<proteinExistence type="predicted"/>
<comment type="caution">
    <text evidence="1">The sequence shown here is derived from an EMBL/GenBank/DDBJ whole genome shotgun (WGS) entry which is preliminary data.</text>
</comment>
<reference evidence="1" key="1">
    <citation type="journal article" date="2023" name="Plant J.">
        <title>Genome sequences and population genomics provide insights into the demographic history, inbreeding, and mutation load of two 'living fossil' tree species of Dipteronia.</title>
        <authorList>
            <person name="Feng Y."/>
            <person name="Comes H.P."/>
            <person name="Chen J."/>
            <person name="Zhu S."/>
            <person name="Lu R."/>
            <person name="Zhang X."/>
            <person name="Li P."/>
            <person name="Qiu J."/>
            <person name="Olsen K.M."/>
            <person name="Qiu Y."/>
        </authorList>
    </citation>
    <scope>NUCLEOTIDE SEQUENCE</scope>
    <source>
        <strain evidence="1">KIB01</strain>
    </source>
</reference>
<sequence length="129" mass="14830">MVLKSGTMTRAVLTNVINDLDKKNDVGALLIGFNADRRYWDDPTNKYRHVVELAGYKDRRNLNTDLIAFRKALCDSTASCSFTKTFLSKCIVGLRFNSHRRLQQLKMKEYANAFGYKDDGSDFCVEFEK</sequence>